<dbReference type="InterPro" id="IPR039638">
    <property type="entry name" value="MED33A/B"/>
</dbReference>
<dbReference type="Proteomes" id="UP001151529">
    <property type="component" value="Chromosome 10"/>
</dbReference>
<dbReference type="OrthoDB" id="1703684at2759"/>
<dbReference type="GO" id="GO:0016592">
    <property type="term" value="C:mediator complex"/>
    <property type="evidence" value="ECO:0007669"/>
    <property type="project" value="InterPro"/>
</dbReference>
<comment type="caution">
    <text evidence="1">The sequence shown here is derived from an EMBL/GenBank/DDBJ whole genome shotgun (WGS) entry which is preliminary data.</text>
</comment>
<reference evidence="1" key="1">
    <citation type="submission" date="2022-11" db="EMBL/GenBank/DDBJ databases">
        <authorList>
            <person name="Hyden B.L."/>
            <person name="Feng K."/>
            <person name="Yates T."/>
            <person name="Jawdy S."/>
            <person name="Smart L.B."/>
            <person name="Muchero W."/>
        </authorList>
    </citation>
    <scope>NUCLEOTIDE SEQUENCE</scope>
    <source>
        <tissue evidence="1">Shoot tip</tissue>
    </source>
</reference>
<keyword evidence="2" id="KW-1185">Reference proteome</keyword>
<dbReference type="AlphaFoldDB" id="A0A9Q0Z5I2"/>
<evidence type="ECO:0000313" key="1">
    <source>
        <dbReference type="EMBL" id="KAJ6722051.1"/>
    </source>
</evidence>
<name>A0A9Q0Z5I2_SALVM</name>
<accession>A0A9Q0Z5I2</accession>
<gene>
    <name evidence="1" type="ORF">OIU85_025072</name>
</gene>
<sequence length="218" mass="24832">MDISTHKTIWDGVLDITKVAQEKGSDPQLWALQVSSDLSSSGVTLPSPQLANVMISYIFWDNNMPILWKFLDRALALNIVPPSMVLALLSDRIVPCRRSRPVAYRLYMELLKRFAFELKCHINVPNYEMVMKSIDGVLHLSHKFGLQVTNPGILVAEFIYSIVSQLLDASLDDEGLLELMPEMKSRWATIPQEMEIDAHDKSTSRILDLMRRNLHPLD</sequence>
<organism evidence="1 2">
    <name type="scientific">Salix viminalis</name>
    <name type="common">Common osier</name>
    <name type="synonym">Basket willow</name>
    <dbReference type="NCBI Taxonomy" id="40686"/>
    <lineage>
        <taxon>Eukaryota</taxon>
        <taxon>Viridiplantae</taxon>
        <taxon>Streptophyta</taxon>
        <taxon>Embryophyta</taxon>
        <taxon>Tracheophyta</taxon>
        <taxon>Spermatophyta</taxon>
        <taxon>Magnoliopsida</taxon>
        <taxon>eudicotyledons</taxon>
        <taxon>Gunneridae</taxon>
        <taxon>Pentapetalae</taxon>
        <taxon>rosids</taxon>
        <taxon>fabids</taxon>
        <taxon>Malpighiales</taxon>
        <taxon>Salicaceae</taxon>
        <taxon>Saliceae</taxon>
        <taxon>Salix</taxon>
    </lineage>
</organism>
<reference evidence="1" key="2">
    <citation type="journal article" date="2023" name="Int. J. Mol. Sci.">
        <title>De Novo Assembly and Annotation of 11 Diverse Shrub Willow (Salix) Genomes Reveals Novel Gene Organization in Sex-Linked Regions.</title>
        <authorList>
            <person name="Hyden B."/>
            <person name="Feng K."/>
            <person name="Yates T.B."/>
            <person name="Jawdy S."/>
            <person name="Cereghino C."/>
            <person name="Smart L.B."/>
            <person name="Muchero W."/>
        </authorList>
    </citation>
    <scope>NUCLEOTIDE SEQUENCE [LARGE SCALE GENOMIC DNA]</scope>
    <source>
        <tissue evidence="1">Shoot tip</tissue>
    </source>
</reference>
<dbReference type="PANTHER" id="PTHR33739">
    <property type="entry name" value="OS07G0681500 PROTEIN"/>
    <property type="match status" value="1"/>
</dbReference>
<dbReference type="EMBL" id="JAPFFL010000006">
    <property type="protein sequence ID" value="KAJ6722051.1"/>
    <property type="molecule type" value="Genomic_DNA"/>
</dbReference>
<dbReference type="PANTHER" id="PTHR33739:SF5">
    <property type="entry name" value="MEDIATOR OF RNA POLYMERASE II TRANSCRIPTION SUBUNIT 33A"/>
    <property type="match status" value="1"/>
</dbReference>
<dbReference type="GO" id="GO:2000762">
    <property type="term" value="P:regulation of phenylpropanoid metabolic process"/>
    <property type="evidence" value="ECO:0007669"/>
    <property type="project" value="InterPro"/>
</dbReference>
<protein>
    <submittedName>
        <fullName evidence="1">Uncharacterized protein</fullName>
    </submittedName>
</protein>
<proteinExistence type="predicted"/>
<evidence type="ECO:0000313" key="2">
    <source>
        <dbReference type="Proteomes" id="UP001151529"/>
    </source>
</evidence>